<organism evidence="5 6">
    <name type="scientific">Phanerochaete sordida</name>
    <dbReference type="NCBI Taxonomy" id="48140"/>
    <lineage>
        <taxon>Eukaryota</taxon>
        <taxon>Fungi</taxon>
        <taxon>Dikarya</taxon>
        <taxon>Basidiomycota</taxon>
        <taxon>Agaricomycotina</taxon>
        <taxon>Agaricomycetes</taxon>
        <taxon>Polyporales</taxon>
        <taxon>Phanerochaetaceae</taxon>
        <taxon>Phanerochaete</taxon>
    </lineage>
</organism>
<dbReference type="PRINTS" id="PR00081">
    <property type="entry name" value="GDHRDH"/>
</dbReference>
<evidence type="ECO:0000313" key="5">
    <source>
        <dbReference type="EMBL" id="GJE91735.1"/>
    </source>
</evidence>
<name>A0A9P3LDY8_9APHY</name>
<proteinExistence type="inferred from homology"/>
<dbReference type="Proteomes" id="UP000703269">
    <property type="component" value="Unassembled WGS sequence"/>
</dbReference>
<reference evidence="5 6" key="1">
    <citation type="submission" date="2021-08" db="EMBL/GenBank/DDBJ databases">
        <title>Draft Genome Sequence of Phanerochaete sordida strain YK-624.</title>
        <authorList>
            <person name="Mori T."/>
            <person name="Dohra H."/>
            <person name="Suzuki T."/>
            <person name="Kawagishi H."/>
            <person name="Hirai H."/>
        </authorList>
    </citation>
    <scope>NUCLEOTIDE SEQUENCE [LARGE SCALE GENOMIC DNA]</scope>
    <source>
        <strain evidence="5 6">YK-624</strain>
    </source>
</reference>
<dbReference type="Gene3D" id="3.40.50.720">
    <property type="entry name" value="NAD(P)-binding Rossmann-like Domain"/>
    <property type="match status" value="1"/>
</dbReference>
<dbReference type="PRINTS" id="PR00080">
    <property type="entry name" value="SDRFAMILY"/>
</dbReference>
<dbReference type="FunFam" id="3.40.50.720:FF:000084">
    <property type="entry name" value="Short-chain dehydrogenase reductase"/>
    <property type="match status" value="1"/>
</dbReference>
<dbReference type="OrthoDB" id="1933717at2759"/>
<dbReference type="InterPro" id="IPR036291">
    <property type="entry name" value="NAD(P)-bd_dom_sf"/>
</dbReference>
<evidence type="ECO:0000256" key="2">
    <source>
        <dbReference type="ARBA" id="ARBA00022857"/>
    </source>
</evidence>
<keyword evidence="3" id="KW-0560">Oxidoreductase</keyword>
<keyword evidence="6" id="KW-1185">Reference proteome</keyword>
<protein>
    <submittedName>
        <fullName evidence="5">Short-chain dehydrogenase/reductase SDR</fullName>
    </submittedName>
</protein>
<dbReference type="InterPro" id="IPR002347">
    <property type="entry name" value="SDR_fam"/>
</dbReference>
<dbReference type="InterPro" id="IPR020904">
    <property type="entry name" value="Sc_DH/Rdtase_CS"/>
</dbReference>
<dbReference type="PANTHER" id="PTHR43669">
    <property type="entry name" value="5-KETO-D-GLUCONATE 5-REDUCTASE"/>
    <property type="match status" value="1"/>
</dbReference>
<evidence type="ECO:0000256" key="3">
    <source>
        <dbReference type="ARBA" id="ARBA00023002"/>
    </source>
</evidence>
<dbReference type="PANTHER" id="PTHR43669:SF3">
    <property type="entry name" value="ALCOHOL DEHYDROGENASE, PUTATIVE (AFU_ORTHOLOGUE AFUA_3G03445)-RELATED"/>
    <property type="match status" value="1"/>
</dbReference>
<comment type="caution">
    <text evidence="5">The sequence shown here is derived from an EMBL/GenBank/DDBJ whole genome shotgun (WGS) entry which is preliminary data.</text>
</comment>
<dbReference type="EMBL" id="BPQB01000022">
    <property type="protein sequence ID" value="GJE91735.1"/>
    <property type="molecule type" value="Genomic_DNA"/>
</dbReference>
<dbReference type="Pfam" id="PF00106">
    <property type="entry name" value="adh_short"/>
    <property type="match status" value="1"/>
</dbReference>
<evidence type="ECO:0000256" key="1">
    <source>
        <dbReference type="ARBA" id="ARBA00006484"/>
    </source>
</evidence>
<gene>
    <name evidence="5" type="ORF">PsYK624_078860</name>
</gene>
<dbReference type="GO" id="GO:0016491">
    <property type="term" value="F:oxidoreductase activity"/>
    <property type="evidence" value="ECO:0007669"/>
    <property type="project" value="UniProtKB-KW"/>
</dbReference>
<dbReference type="CDD" id="cd05233">
    <property type="entry name" value="SDR_c"/>
    <property type="match status" value="1"/>
</dbReference>
<keyword evidence="2" id="KW-0521">NADP</keyword>
<evidence type="ECO:0000256" key="4">
    <source>
        <dbReference type="RuleBase" id="RU000363"/>
    </source>
</evidence>
<evidence type="ECO:0000313" key="6">
    <source>
        <dbReference type="Proteomes" id="UP000703269"/>
    </source>
</evidence>
<comment type="similarity">
    <text evidence="1 4">Belongs to the short-chain dehydrogenases/reductases (SDR) family.</text>
</comment>
<dbReference type="SUPFAM" id="SSF51735">
    <property type="entry name" value="NAD(P)-binding Rossmann-fold domains"/>
    <property type="match status" value="1"/>
</dbReference>
<dbReference type="AlphaFoldDB" id="A0A9P3LDY8"/>
<dbReference type="PROSITE" id="PS00061">
    <property type="entry name" value="ADH_SHORT"/>
    <property type="match status" value="1"/>
</dbReference>
<accession>A0A9P3LDY8</accession>
<sequence>MSADTKVAIVTGASSGIGKASAVALAKAGWAVVLFARRADALKATRAQCPKPEQILLVIGDITREEDIKRLFESTLQRFGRLDVLFNNAGSFNKAAPLDEIPLVSFQSVIDTNLTGTFLCTKEAMRIFKSQKPQGGRIINNGSIAAYMPRLHTAAYAAAKGGVLGLTRATALDGRAFNITCTQVDIGNALTEMAAANQGGGGALQADGSVKPEGTFDVKHVADTIVHIAGLPLDVTVLTFTILATQMPFVGRG</sequence>